<evidence type="ECO:0000256" key="1">
    <source>
        <dbReference type="SAM" id="SignalP"/>
    </source>
</evidence>
<dbReference type="EMBL" id="JAVXZY010000011">
    <property type="protein sequence ID" value="MDT9001941.1"/>
    <property type="molecule type" value="Genomic_DNA"/>
</dbReference>
<sequence>MKRQWIALCLALAAVAGLSAAWARPNYGFKMEFLDNQGQVVGGLSRNCLGQTVYSWGTVTNNRRLTEQWDCE</sequence>
<proteinExistence type="predicted"/>
<evidence type="ECO:0000313" key="2">
    <source>
        <dbReference type="EMBL" id="MDT9001941.1"/>
    </source>
</evidence>
<organism evidence="2 3">
    <name type="scientific">Roseateles aquae</name>
    <dbReference type="NCBI Taxonomy" id="3077235"/>
    <lineage>
        <taxon>Bacteria</taxon>
        <taxon>Pseudomonadati</taxon>
        <taxon>Pseudomonadota</taxon>
        <taxon>Betaproteobacteria</taxon>
        <taxon>Burkholderiales</taxon>
        <taxon>Sphaerotilaceae</taxon>
        <taxon>Roseateles</taxon>
    </lineage>
</organism>
<evidence type="ECO:0000313" key="3">
    <source>
        <dbReference type="Proteomes" id="UP001246372"/>
    </source>
</evidence>
<accession>A0ABU3PHB1</accession>
<comment type="caution">
    <text evidence="2">The sequence shown here is derived from an EMBL/GenBank/DDBJ whole genome shotgun (WGS) entry which is preliminary data.</text>
</comment>
<gene>
    <name evidence="2" type="ORF">RQP53_21875</name>
</gene>
<feature type="chain" id="PRO_5046589960" evidence="1">
    <location>
        <begin position="24"/>
        <end position="72"/>
    </location>
</feature>
<dbReference type="Proteomes" id="UP001246372">
    <property type="component" value="Unassembled WGS sequence"/>
</dbReference>
<name>A0ABU3PHB1_9BURK</name>
<protein>
    <submittedName>
        <fullName evidence="2">DUF6289 family protein</fullName>
    </submittedName>
</protein>
<feature type="signal peptide" evidence="1">
    <location>
        <begin position="1"/>
        <end position="23"/>
    </location>
</feature>
<keyword evidence="1" id="KW-0732">Signal</keyword>
<reference evidence="2" key="1">
    <citation type="submission" date="2023-09" db="EMBL/GenBank/DDBJ databases">
        <title>Paucibacter sp. APW11 Genome sequencing and assembly.</title>
        <authorList>
            <person name="Kim I."/>
        </authorList>
    </citation>
    <scope>NUCLEOTIDE SEQUENCE</scope>
    <source>
        <strain evidence="2">APW11</strain>
    </source>
</reference>
<keyword evidence="3" id="KW-1185">Reference proteome</keyword>
<dbReference type="RefSeq" id="WP_315652822.1">
    <property type="nucleotide sequence ID" value="NZ_JAVXZY010000011.1"/>
</dbReference>